<proteinExistence type="predicted"/>
<name>A0ABY5TR23_9GAMM</name>
<reference evidence="2" key="1">
    <citation type="submission" date="2022-08" db="EMBL/GenBank/DDBJ databases">
        <title>Catabolic pathway analysis in culturable SAR92 clade bacteria reveals their overlooked roles in DMSP degradation in coastal seas.</title>
        <authorList>
            <person name="He X."/>
            <person name="Zhang X."/>
            <person name="Zhang Y."/>
        </authorList>
    </citation>
    <scope>NUCLEOTIDE SEQUENCE</scope>
    <source>
        <strain evidence="2">H455</strain>
    </source>
</reference>
<evidence type="ECO:0000313" key="3">
    <source>
        <dbReference type="Proteomes" id="UP001059934"/>
    </source>
</evidence>
<protein>
    <submittedName>
        <fullName evidence="2">Uncharacterized protein</fullName>
    </submittedName>
</protein>
<keyword evidence="3" id="KW-1185">Reference proteome</keyword>
<dbReference type="NCBIfam" id="TIGR03748">
    <property type="entry name" value="conj_PilL"/>
    <property type="match status" value="1"/>
</dbReference>
<dbReference type="EMBL" id="CP103416">
    <property type="protein sequence ID" value="UVW35764.1"/>
    <property type="molecule type" value="Genomic_DNA"/>
</dbReference>
<dbReference type="InterPro" id="IPR022260">
    <property type="entry name" value="Integr_conj_element_PilL"/>
</dbReference>
<feature type="chain" id="PRO_5045346713" evidence="1">
    <location>
        <begin position="23"/>
        <end position="250"/>
    </location>
</feature>
<dbReference type="Proteomes" id="UP001059934">
    <property type="component" value="Chromosome"/>
</dbReference>
<organism evidence="2 3">
    <name type="scientific">SAR92 clade bacterium H455</name>
    <dbReference type="NCBI Taxonomy" id="2974818"/>
    <lineage>
        <taxon>Bacteria</taxon>
        <taxon>Pseudomonadati</taxon>
        <taxon>Pseudomonadota</taxon>
        <taxon>Gammaproteobacteria</taxon>
        <taxon>Cellvibrionales</taxon>
        <taxon>Porticoccaceae</taxon>
        <taxon>SAR92 clade</taxon>
    </lineage>
</organism>
<keyword evidence="1" id="KW-0732">Signal</keyword>
<evidence type="ECO:0000256" key="1">
    <source>
        <dbReference type="SAM" id="SignalP"/>
    </source>
</evidence>
<evidence type="ECO:0000313" key="2">
    <source>
        <dbReference type="EMBL" id="UVW35764.1"/>
    </source>
</evidence>
<feature type="signal peptide" evidence="1">
    <location>
        <begin position="1"/>
        <end position="22"/>
    </location>
</feature>
<gene>
    <name evidence="2" type="ORF">NYF23_03915</name>
</gene>
<accession>A0ABY5TR23</accession>
<sequence>MKRKPLTLTTLMVLGVSSLSLAEEISPVIPESRYVSVQVGATPTQRNLLETVLSIHIPESLETIGAALEYVLYPYGLRLLNTEEALPEQTLLLSLALPDPHRTLDPITLIDALNLLGGESFEVTINPVTRTVSYALKNGYQQFVTEADIEHAVKNWTQKNQAVNYYGPVKKGESLSSIVTVAGLKGMTLDQRMVQVYQANQHAFINNMNALKKDVMLNLTPHDPTILSISAASRFVDEHHHLWLETKVMP</sequence>